<feature type="compositionally biased region" description="Basic residues" evidence="1">
    <location>
        <begin position="370"/>
        <end position="381"/>
    </location>
</feature>
<accession>A0AAW0YG02</accession>
<dbReference type="Proteomes" id="UP001388673">
    <property type="component" value="Unassembled WGS sequence"/>
</dbReference>
<keyword evidence="3" id="KW-1185">Reference proteome</keyword>
<evidence type="ECO:0000313" key="3">
    <source>
        <dbReference type="Proteomes" id="UP001388673"/>
    </source>
</evidence>
<dbReference type="EMBL" id="JBCAWK010000011">
    <property type="protein sequence ID" value="KAK8846558.1"/>
    <property type="molecule type" value="Genomic_DNA"/>
</dbReference>
<proteinExistence type="predicted"/>
<dbReference type="RefSeq" id="XP_066800508.1">
    <property type="nucleotide sequence ID" value="XM_066948735.1"/>
</dbReference>
<feature type="compositionally biased region" description="Basic and acidic residues" evidence="1">
    <location>
        <begin position="112"/>
        <end position="122"/>
    </location>
</feature>
<dbReference type="KEGG" id="kne:92182902"/>
<feature type="region of interest" description="Disordered" evidence="1">
    <location>
        <begin position="1"/>
        <end position="131"/>
    </location>
</feature>
<dbReference type="AlphaFoldDB" id="A0AAW0YG02"/>
<gene>
    <name evidence="2" type="ORF">IAR55_005644</name>
</gene>
<protein>
    <submittedName>
        <fullName evidence="2">Uncharacterized protein</fullName>
    </submittedName>
</protein>
<feature type="compositionally biased region" description="Basic and acidic residues" evidence="1">
    <location>
        <begin position="70"/>
        <end position="79"/>
    </location>
</feature>
<dbReference type="GeneID" id="92182902"/>
<feature type="region of interest" description="Disordered" evidence="1">
    <location>
        <begin position="312"/>
        <end position="381"/>
    </location>
</feature>
<feature type="compositionally biased region" description="Acidic residues" evidence="1">
    <location>
        <begin position="314"/>
        <end position="328"/>
    </location>
</feature>
<feature type="compositionally biased region" description="Polar residues" evidence="1">
    <location>
        <begin position="99"/>
        <end position="111"/>
    </location>
</feature>
<evidence type="ECO:0000256" key="1">
    <source>
        <dbReference type="SAM" id="MobiDB-lite"/>
    </source>
</evidence>
<comment type="caution">
    <text evidence="2">The sequence shown here is derived from an EMBL/GenBank/DDBJ whole genome shotgun (WGS) entry which is preliminary data.</text>
</comment>
<organism evidence="2 3">
    <name type="scientific">Kwoniella newhampshirensis</name>
    <dbReference type="NCBI Taxonomy" id="1651941"/>
    <lineage>
        <taxon>Eukaryota</taxon>
        <taxon>Fungi</taxon>
        <taxon>Dikarya</taxon>
        <taxon>Basidiomycota</taxon>
        <taxon>Agaricomycotina</taxon>
        <taxon>Tremellomycetes</taxon>
        <taxon>Tremellales</taxon>
        <taxon>Cryptococcaceae</taxon>
        <taxon>Kwoniella</taxon>
    </lineage>
</organism>
<name>A0AAW0YG02_9TREE</name>
<evidence type="ECO:0000313" key="2">
    <source>
        <dbReference type="EMBL" id="KAK8846558.1"/>
    </source>
</evidence>
<sequence length="381" mass="42267">MSDMLPSLEPRPPRRFPFPPRTRTTPIARDILQHNKRPRRKSAFSNKENDGVAQVVEPDSSDQVVQKAEQPTRDADGPEKKKRRKRNRADKLEAVVEKTNPTDVASASVNEAEQKDEAEVVAKKTTPTMEADVGGTQLKKEIHRSGERSKGRYRRPVAQVDEQMDVTIGKFEGDAKDQKGSWRVNRKVAAKGKKGQGQIVEGSKPGGDTEINKTITTQVDELQETDPMTVTEPTSNCKLASLTFEEFNKRKSDLDMIILDGENAMKLMAKKHLMGRGSFGWVGSSKASLPYGTDKEKIEVAITVNIVVNTPSPEADDELLQPATEEDPAEVKTGGKKKLPVNVRSTEIELKPDDGQPTILAEEVRVPVRPSRKRKAPTNFD</sequence>
<reference evidence="2 3" key="1">
    <citation type="journal article" date="2024" name="bioRxiv">
        <title>Comparative genomics of Cryptococcus and Kwoniella reveals pathogenesis evolution and contrasting karyotype dynamics via intercentromeric recombination or chromosome fusion.</title>
        <authorList>
            <person name="Coelho M.A."/>
            <person name="David-Palma M."/>
            <person name="Shea T."/>
            <person name="Bowers K."/>
            <person name="McGinley-Smith S."/>
            <person name="Mohammad A.W."/>
            <person name="Gnirke A."/>
            <person name="Yurkov A.M."/>
            <person name="Nowrousian M."/>
            <person name="Sun S."/>
            <person name="Cuomo C.A."/>
            <person name="Heitman J."/>
        </authorList>
    </citation>
    <scope>NUCLEOTIDE SEQUENCE [LARGE SCALE GENOMIC DNA]</scope>
    <source>
        <strain evidence="2 3">CBS 13917</strain>
    </source>
</reference>